<dbReference type="Gene3D" id="2.80.10.50">
    <property type="match status" value="1"/>
</dbReference>
<name>A0A2U1BAL7_9FIRM</name>
<dbReference type="AlphaFoldDB" id="A0A2U1BAL7"/>
<protein>
    <submittedName>
        <fullName evidence="1">Uncharacterized protein DUF3289</fullName>
    </submittedName>
</protein>
<dbReference type="EMBL" id="QEKK01000023">
    <property type="protein sequence ID" value="PVY45720.1"/>
    <property type="molecule type" value="Genomic_DNA"/>
</dbReference>
<dbReference type="CDD" id="cd00161">
    <property type="entry name" value="beta-trefoil_Ricin-like"/>
    <property type="match status" value="1"/>
</dbReference>
<sequence length="398" mass="44517">MATYKIVSHGGNGLPLNVETTSTISGRTNVNIWKDTGSNDQKWSINSLGTSQQVRTLNNTAYMLNAYRTNWNCDVYTSNSDTYVNFVSQGNNVYLIQLNSDKTKYLTATGTASGSNVVWQARNTSSAAQKWKISKLSDLNISNLKIFQTYTSPGKSADGSVAPDMTYNDKTKSQLLSLSPVLSDEASIFDMPPSSSTVLPPQGPQAVKDHMMKLVSMFATTDPAMTTVAKAMFNHFLDGTGSVYRNSTLTQRAKSHSKTQEMVTKTKNIIIKYIKQYDGDIRSFYQNTAFQKELHDVPNPYFSTKDDRSNGLQICVNQVWGYSITLKNFRCTGSTFSGTLSYSLFDHFGLDDNDVEKIYGWTQQFCAWYVLQHYKNCKGAYKPFISYMDFDVSFSGSL</sequence>
<dbReference type="OrthoDB" id="9805070at2"/>
<dbReference type="InterPro" id="IPR017483">
    <property type="entry name" value="CHP03034"/>
</dbReference>
<dbReference type="Pfam" id="PF11692">
    <property type="entry name" value="DUF3289"/>
    <property type="match status" value="1"/>
</dbReference>
<dbReference type="RefSeq" id="WP_116722642.1">
    <property type="nucleotide sequence ID" value="NZ_JABFHK010000044.1"/>
</dbReference>
<reference evidence="1 2" key="1">
    <citation type="submission" date="2018-04" db="EMBL/GenBank/DDBJ databases">
        <title>Genomic Encyclopedia of Type Strains, Phase IV (KMG-IV): sequencing the most valuable type-strain genomes for metagenomic binning, comparative biology and taxonomic classification.</title>
        <authorList>
            <person name="Goeker M."/>
        </authorList>
    </citation>
    <scope>NUCLEOTIDE SEQUENCE [LARGE SCALE GENOMIC DNA]</scope>
    <source>
        <strain evidence="1 2">DSM 26588</strain>
    </source>
</reference>
<dbReference type="Proteomes" id="UP000245778">
    <property type="component" value="Unassembled WGS sequence"/>
</dbReference>
<dbReference type="SUPFAM" id="SSF50370">
    <property type="entry name" value="Ricin B-like lectins"/>
    <property type="match status" value="1"/>
</dbReference>
<comment type="caution">
    <text evidence="1">The sequence shown here is derived from an EMBL/GenBank/DDBJ whole genome shotgun (WGS) entry which is preliminary data.</text>
</comment>
<accession>A0A2U1BAL7</accession>
<gene>
    <name evidence="1" type="ORF">C7373_1235</name>
</gene>
<evidence type="ECO:0000313" key="2">
    <source>
        <dbReference type="Proteomes" id="UP000245778"/>
    </source>
</evidence>
<evidence type="ECO:0000313" key="1">
    <source>
        <dbReference type="EMBL" id="PVY45720.1"/>
    </source>
</evidence>
<dbReference type="InterPro" id="IPR035992">
    <property type="entry name" value="Ricin_B-like_lectins"/>
</dbReference>
<proteinExistence type="predicted"/>
<organism evidence="1 2">
    <name type="scientific">Intestinimonas butyriciproducens</name>
    <dbReference type="NCBI Taxonomy" id="1297617"/>
    <lineage>
        <taxon>Bacteria</taxon>
        <taxon>Bacillati</taxon>
        <taxon>Bacillota</taxon>
        <taxon>Clostridia</taxon>
        <taxon>Eubacteriales</taxon>
        <taxon>Intestinimonas</taxon>
    </lineage>
</organism>